<evidence type="ECO:0000256" key="1">
    <source>
        <dbReference type="SAM" id="MobiDB-lite"/>
    </source>
</evidence>
<dbReference type="AlphaFoldDB" id="A0AB39M0M6"/>
<geneLocation type="plasmid" evidence="2">
    <name>unnamed1</name>
</geneLocation>
<reference evidence="2" key="1">
    <citation type="submission" date="2024-07" db="EMBL/GenBank/DDBJ databases">
        <authorList>
            <person name="Yu S.T."/>
        </authorList>
    </citation>
    <scope>NUCLEOTIDE SEQUENCE</scope>
    <source>
        <strain evidence="2">R02</strain>
        <plasmid evidence="2">unnamed1</plasmid>
    </source>
</reference>
<dbReference type="RefSeq" id="WP_369162203.1">
    <property type="nucleotide sequence ID" value="NZ_CP163430.1"/>
</dbReference>
<feature type="region of interest" description="Disordered" evidence="1">
    <location>
        <begin position="1"/>
        <end position="36"/>
    </location>
</feature>
<evidence type="ECO:0000313" key="2">
    <source>
        <dbReference type="EMBL" id="XDP98578.1"/>
    </source>
</evidence>
<gene>
    <name evidence="2" type="ORF">AB5J57_34330</name>
</gene>
<sequence length="95" mass="9958">MTTSFEEPDPLTNSAHSSIDTSSETLPTSGRQRRIDDAYPSGHAAAFQEPLPALLRGKGRVDVSTDGRGTMPTYGAFGACARGELNLEAVSDSAS</sequence>
<proteinExistence type="predicted"/>
<keyword evidence="2" id="KW-0614">Plasmid</keyword>
<dbReference type="EMBL" id="CP163430">
    <property type="protein sequence ID" value="XDP98578.1"/>
    <property type="molecule type" value="Genomic_DNA"/>
</dbReference>
<accession>A0AB39M0M6</accession>
<name>A0AB39M0M6_9ACTN</name>
<protein>
    <submittedName>
        <fullName evidence="2">Uncharacterized protein</fullName>
    </submittedName>
</protein>
<feature type="compositionally biased region" description="Polar residues" evidence="1">
    <location>
        <begin position="1"/>
        <end position="30"/>
    </location>
</feature>
<organism evidence="2">
    <name type="scientific">Streptomyces sp. R02</name>
    <dbReference type="NCBI Taxonomy" id="3238623"/>
    <lineage>
        <taxon>Bacteria</taxon>
        <taxon>Bacillati</taxon>
        <taxon>Actinomycetota</taxon>
        <taxon>Actinomycetes</taxon>
        <taxon>Kitasatosporales</taxon>
        <taxon>Streptomycetaceae</taxon>
        <taxon>Streptomyces</taxon>
    </lineage>
</organism>